<dbReference type="PROSITE" id="PS00463">
    <property type="entry name" value="ZN2_CY6_FUNGAL_1"/>
    <property type="match status" value="1"/>
</dbReference>
<keyword evidence="4" id="KW-0804">Transcription</keyword>
<protein>
    <recommendedName>
        <fullName evidence="7">Zn(2)-C6 fungal-type domain-containing protein</fullName>
    </recommendedName>
</protein>
<evidence type="ECO:0000313" key="8">
    <source>
        <dbReference type="EMBL" id="KAG0148892.1"/>
    </source>
</evidence>
<comment type="caution">
    <text evidence="8">The sequence shown here is derived from an EMBL/GenBank/DDBJ whole genome shotgun (WGS) entry which is preliminary data.</text>
</comment>
<dbReference type="SMART" id="SM00066">
    <property type="entry name" value="GAL4"/>
    <property type="match status" value="1"/>
</dbReference>
<evidence type="ECO:0000256" key="5">
    <source>
        <dbReference type="ARBA" id="ARBA00023242"/>
    </source>
</evidence>
<dbReference type="GO" id="GO:0000976">
    <property type="term" value="F:transcription cis-regulatory region binding"/>
    <property type="evidence" value="ECO:0007669"/>
    <property type="project" value="TreeGrafter"/>
</dbReference>
<dbReference type="PROSITE" id="PS50048">
    <property type="entry name" value="ZN2_CY6_FUNGAL_2"/>
    <property type="match status" value="1"/>
</dbReference>
<evidence type="ECO:0000256" key="6">
    <source>
        <dbReference type="SAM" id="MobiDB-lite"/>
    </source>
</evidence>
<accession>A0A9P6NRA9</accession>
<evidence type="ECO:0000256" key="2">
    <source>
        <dbReference type="ARBA" id="ARBA00023015"/>
    </source>
</evidence>
<feature type="domain" description="Zn(2)-C6 fungal-type" evidence="7">
    <location>
        <begin position="19"/>
        <end position="50"/>
    </location>
</feature>
<dbReference type="GO" id="GO:0000981">
    <property type="term" value="F:DNA-binding transcription factor activity, RNA polymerase II-specific"/>
    <property type="evidence" value="ECO:0007669"/>
    <property type="project" value="InterPro"/>
</dbReference>
<evidence type="ECO:0000256" key="1">
    <source>
        <dbReference type="ARBA" id="ARBA00004123"/>
    </source>
</evidence>
<dbReference type="EMBL" id="MU167232">
    <property type="protein sequence ID" value="KAG0148892.1"/>
    <property type="molecule type" value="Genomic_DNA"/>
</dbReference>
<dbReference type="GO" id="GO:0008270">
    <property type="term" value="F:zinc ion binding"/>
    <property type="evidence" value="ECO:0007669"/>
    <property type="project" value="InterPro"/>
</dbReference>
<keyword evidence="2" id="KW-0805">Transcription regulation</keyword>
<dbReference type="SUPFAM" id="SSF57701">
    <property type="entry name" value="Zn2/Cys6 DNA-binding domain"/>
    <property type="match status" value="1"/>
</dbReference>
<evidence type="ECO:0000256" key="4">
    <source>
        <dbReference type="ARBA" id="ARBA00023163"/>
    </source>
</evidence>
<evidence type="ECO:0000313" key="9">
    <source>
        <dbReference type="Proteomes" id="UP000886653"/>
    </source>
</evidence>
<keyword evidence="3" id="KW-0238">DNA-binding</keyword>
<dbReference type="AlphaFoldDB" id="A0A9P6NRA9"/>
<reference evidence="8" key="1">
    <citation type="submission" date="2013-11" db="EMBL/GenBank/DDBJ databases">
        <title>Genome sequence of the fusiform rust pathogen reveals effectors for host alternation and coevolution with pine.</title>
        <authorList>
            <consortium name="DOE Joint Genome Institute"/>
            <person name="Smith K."/>
            <person name="Pendleton A."/>
            <person name="Kubisiak T."/>
            <person name="Anderson C."/>
            <person name="Salamov A."/>
            <person name="Aerts A."/>
            <person name="Riley R."/>
            <person name="Clum A."/>
            <person name="Lindquist E."/>
            <person name="Ence D."/>
            <person name="Campbell M."/>
            <person name="Kronenberg Z."/>
            <person name="Feau N."/>
            <person name="Dhillon B."/>
            <person name="Hamelin R."/>
            <person name="Burleigh J."/>
            <person name="Smith J."/>
            <person name="Yandell M."/>
            <person name="Nelson C."/>
            <person name="Grigoriev I."/>
            <person name="Davis J."/>
        </authorList>
    </citation>
    <scope>NUCLEOTIDE SEQUENCE</scope>
    <source>
        <strain evidence="8">G11</strain>
    </source>
</reference>
<dbReference type="PANTHER" id="PTHR31845">
    <property type="entry name" value="FINGER DOMAIN PROTEIN, PUTATIVE-RELATED"/>
    <property type="match status" value="1"/>
</dbReference>
<keyword evidence="5" id="KW-0539">Nucleus</keyword>
<name>A0A9P6NRA9_9BASI</name>
<sequence length="769" mass="86694">MSKEKDTPTKVGPTRTNRACLHCRRQKMRCEGADDPPCKRCRNSLMDCVFERRTDYLLNPEDKAWQIRMEEKVNNLTRSVEELFQLLHLVRQTPLPTNLPNQPLTPFQSHTHPHQPWSNPGELYEPVIEPPSVFVASGIHSRQPSCFTSSSESAQLQHPQLQEGFTQYHLEPFRPAEDGEIDHETNSDNSRTPTHPFLSQYTSQVINQDQAQEIFGFVRDRYRMQLPIFKLMPDPSLSPKELANWAKTLHPFVSSVILAHGSSHHPSPRSAALFRPLLKESEDRFKGLIGEIGASERPDPRPVLWADVTSPIGYKIVLTMCIATIYLAAPSPPYRFLGPSHILYLLRCPSLYNAYGDLFGANATLSTNQTFTKDPNEPTALSRYTLYIWLYMIFCHFSSPDLILPDDISDVPSITDIRRLLSLSKSSNSDPDMLQMLCAHSELIGLRQWSRKKWMCETLWSPSELTHNALLDFHPAGESSWAVWSSRFEETRTRLNEWDQTWYPTLAYHHSLSYPDAHLPVSGVPPIRGGPESFGYGYLSRMLWMHYEAKQAANYASALFRLPSDPASWPFSENIYGVALEGVRQSCFLLQCFIGEEPIRDSTYFPISHPSVAPWQTLQEASSSKKAPAIINRAPKRVRSEVSERAKRISSIDLRDYLATCPVSIQRYPIPFAGVILKAIHLKHSLGLAGAEVMINGARHNVFEELQIEAAFDLLERVIHVCAVAGLDGNHPVSPTAFELAKMVAIARRFVAGMRTTSPPVGSGGGVQA</sequence>
<dbReference type="Proteomes" id="UP000886653">
    <property type="component" value="Unassembled WGS sequence"/>
</dbReference>
<dbReference type="Pfam" id="PF00172">
    <property type="entry name" value="Zn_clus"/>
    <property type="match status" value="1"/>
</dbReference>
<dbReference type="PANTHER" id="PTHR31845:SF17">
    <property type="entry name" value="ZN(II)2CYS6 TRANSCRIPTION FACTOR (EUROFUNG)"/>
    <property type="match status" value="1"/>
</dbReference>
<dbReference type="CDD" id="cd00067">
    <property type="entry name" value="GAL4"/>
    <property type="match status" value="1"/>
</dbReference>
<dbReference type="GO" id="GO:0005634">
    <property type="term" value="C:nucleus"/>
    <property type="evidence" value="ECO:0007669"/>
    <property type="project" value="UniProtKB-SubCell"/>
</dbReference>
<feature type="compositionally biased region" description="Basic and acidic residues" evidence="6">
    <location>
        <begin position="177"/>
        <end position="186"/>
    </location>
</feature>
<keyword evidence="9" id="KW-1185">Reference proteome</keyword>
<dbReference type="OrthoDB" id="39175at2759"/>
<dbReference type="InterPro" id="IPR051089">
    <property type="entry name" value="prtT"/>
</dbReference>
<gene>
    <name evidence="8" type="ORF">CROQUDRAFT_654245</name>
</gene>
<feature type="region of interest" description="Disordered" evidence="6">
    <location>
        <begin position="177"/>
        <end position="197"/>
    </location>
</feature>
<dbReference type="Gene3D" id="4.10.240.10">
    <property type="entry name" value="Zn(2)-C6 fungal-type DNA-binding domain"/>
    <property type="match status" value="1"/>
</dbReference>
<evidence type="ECO:0000259" key="7">
    <source>
        <dbReference type="PROSITE" id="PS50048"/>
    </source>
</evidence>
<feature type="compositionally biased region" description="Polar residues" evidence="6">
    <location>
        <begin position="187"/>
        <end position="197"/>
    </location>
</feature>
<proteinExistence type="predicted"/>
<dbReference type="InterPro" id="IPR036864">
    <property type="entry name" value="Zn2-C6_fun-type_DNA-bd_sf"/>
</dbReference>
<organism evidence="8 9">
    <name type="scientific">Cronartium quercuum f. sp. fusiforme G11</name>
    <dbReference type="NCBI Taxonomy" id="708437"/>
    <lineage>
        <taxon>Eukaryota</taxon>
        <taxon>Fungi</taxon>
        <taxon>Dikarya</taxon>
        <taxon>Basidiomycota</taxon>
        <taxon>Pucciniomycotina</taxon>
        <taxon>Pucciniomycetes</taxon>
        <taxon>Pucciniales</taxon>
        <taxon>Coleosporiaceae</taxon>
        <taxon>Cronartium</taxon>
    </lineage>
</organism>
<evidence type="ECO:0000256" key="3">
    <source>
        <dbReference type="ARBA" id="ARBA00023125"/>
    </source>
</evidence>
<dbReference type="InterPro" id="IPR001138">
    <property type="entry name" value="Zn2Cys6_DnaBD"/>
</dbReference>
<comment type="subcellular location">
    <subcellularLocation>
        <location evidence="1">Nucleus</location>
    </subcellularLocation>
</comment>